<feature type="transmembrane region" description="Helical" evidence="1">
    <location>
        <begin position="102"/>
        <end position="123"/>
    </location>
</feature>
<organism evidence="2 3">
    <name type="scientific">Pseudomonas cichorii</name>
    <dbReference type="NCBI Taxonomy" id="36746"/>
    <lineage>
        <taxon>Bacteria</taxon>
        <taxon>Pseudomonadati</taxon>
        <taxon>Pseudomonadota</taxon>
        <taxon>Gammaproteobacteria</taxon>
        <taxon>Pseudomonadales</taxon>
        <taxon>Pseudomonadaceae</taxon>
        <taxon>Pseudomonas</taxon>
    </lineage>
</organism>
<evidence type="ECO:0000256" key="1">
    <source>
        <dbReference type="SAM" id="Phobius"/>
    </source>
</evidence>
<comment type="caution">
    <text evidence="2">The sequence shown here is derived from an EMBL/GenBank/DDBJ whole genome shotgun (WGS) entry which is preliminary data.</text>
</comment>
<gene>
    <name evidence="2" type="ORF">ALP84_00907</name>
</gene>
<sequence length="280" mass="30942">MSYQRLFYHPVCLWLIVLVTLFPASIVTWGLFWQRLGLGNGMMLTMAALLLAQGIIWASAFGIRSYRINPGNRKAWLRALTIPAIAHGALVMIGVFASSAPVTFSTFLLGGPILACGYMWMLVRQSQIWQPPRPAPSPRRKWQWRSLPARALAVVTLAKLPLPQPNDRQTVFALVYTSAIGLVATAVVIHGIATNDLVVVSKRGSFHVSGTEIIPFASLYICLVLICISVVAGHRDERPNAHVYRRFRNVMAWIAGVLLTYAILSPLVRLIVLIASGPHR</sequence>
<feature type="transmembrane region" description="Helical" evidence="1">
    <location>
        <begin position="12"/>
        <end position="32"/>
    </location>
</feature>
<feature type="transmembrane region" description="Helical" evidence="1">
    <location>
        <begin position="75"/>
        <end position="96"/>
    </location>
</feature>
<feature type="transmembrane region" description="Helical" evidence="1">
    <location>
        <begin position="213"/>
        <end position="232"/>
    </location>
</feature>
<feature type="transmembrane region" description="Helical" evidence="1">
    <location>
        <begin position="44"/>
        <end position="63"/>
    </location>
</feature>
<dbReference type="Proteomes" id="UP000278332">
    <property type="component" value="Unassembled WGS sequence"/>
</dbReference>
<proteinExistence type="predicted"/>
<accession>A0A3M4VFE0</accession>
<feature type="transmembrane region" description="Helical" evidence="1">
    <location>
        <begin position="171"/>
        <end position="193"/>
    </location>
</feature>
<name>A0A3M4VFE0_PSECI</name>
<keyword evidence="1" id="KW-0472">Membrane</keyword>
<protein>
    <submittedName>
        <fullName evidence="2">Uncharacterized protein</fullName>
    </submittedName>
</protein>
<reference evidence="2 3" key="1">
    <citation type="submission" date="2018-08" db="EMBL/GenBank/DDBJ databases">
        <title>Recombination of ecologically and evolutionarily significant loci maintains genetic cohesion in the Pseudomonas syringae species complex.</title>
        <authorList>
            <person name="Dillon M."/>
            <person name="Thakur S."/>
            <person name="Almeida R.N.D."/>
            <person name="Weir B.S."/>
            <person name="Guttman D.S."/>
        </authorList>
    </citation>
    <scope>NUCLEOTIDE SEQUENCE [LARGE SCALE GENOMIC DNA]</scope>
    <source>
        <strain evidence="2 3">ICMP 6917</strain>
    </source>
</reference>
<feature type="transmembrane region" description="Helical" evidence="1">
    <location>
        <begin position="253"/>
        <end position="275"/>
    </location>
</feature>
<evidence type="ECO:0000313" key="3">
    <source>
        <dbReference type="Proteomes" id="UP000278332"/>
    </source>
</evidence>
<keyword evidence="1" id="KW-0812">Transmembrane</keyword>
<dbReference type="GeneID" id="45541568"/>
<dbReference type="AlphaFoldDB" id="A0A3M4VFE0"/>
<keyword evidence="1" id="KW-1133">Transmembrane helix</keyword>
<dbReference type="EMBL" id="RBRY01000176">
    <property type="protein sequence ID" value="RMR50555.1"/>
    <property type="molecule type" value="Genomic_DNA"/>
</dbReference>
<dbReference type="RefSeq" id="WP_025259159.1">
    <property type="nucleotide sequence ID" value="NZ_BLWA01000003.1"/>
</dbReference>
<evidence type="ECO:0000313" key="2">
    <source>
        <dbReference type="EMBL" id="RMR50555.1"/>
    </source>
</evidence>